<evidence type="ECO:0000313" key="2">
    <source>
        <dbReference type="EMBL" id="MFC6631796.1"/>
    </source>
</evidence>
<keyword evidence="1" id="KW-1133">Transmembrane helix</keyword>
<accession>A0ABW1YGZ0</accession>
<dbReference type="EMBL" id="JBHSVR010000001">
    <property type="protein sequence ID" value="MFC6631796.1"/>
    <property type="molecule type" value="Genomic_DNA"/>
</dbReference>
<feature type="transmembrane region" description="Helical" evidence="1">
    <location>
        <begin position="76"/>
        <end position="105"/>
    </location>
</feature>
<protein>
    <submittedName>
        <fullName evidence="2">Uncharacterized protein</fullName>
    </submittedName>
</protein>
<feature type="transmembrane region" description="Helical" evidence="1">
    <location>
        <begin position="125"/>
        <end position="146"/>
    </location>
</feature>
<keyword evidence="3" id="KW-1185">Reference proteome</keyword>
<keyword evidence="1" id="KW-0472">Membrane</keyword>
<gene>
    <name evidence="2" type="ORF">ACFQBM_00810</name>
</gene>
<keyword evidence="1" id="KW-0812">Transmembrane</keyword>
<evidence type="ECO:0000313" key="3">
    <source>
        <dbReference type="Proteomes" id="UP001596425"/>
    </source>
</evidence>
<dbReference type="Proteomes" id="UP001596425">
    <property type="component" value="Unassembled WGS sequence"/>
</dbReference>
<dbReference type="RefSeq" id="WP_193193087.1">
    <property type="nucleotide sequence ID" value="NZ_JACZFR010000037.1"/>
</dbReference>
<feature type="transmembrane region" description="Helical" evidence="1">
    <location>
        <begin position="34"/>
        <end position="55"/>
    </location>
</feature>
<proteinExistence type="predicted"/>
<feature type="transmembrane region" description="Helical" evidence="1">
    <location>
        <begin position="7"/>
        <end position="28"/>
    </location>
</feature>
<sequence>MSRNSIVVYVLLAIAISWAIQIPTIMIFGLGSDVTSAVFLLVMWTPSLLALIFIARNPEVRNQVLWRLGKVVYLPLGIVVQMAIGLGVVGILVSAGIATSGWFTFQLSGVEVAGGPWLLGQGFQAWPHYVLNIIVTSIVFSIFNLLTRQ</sequence>
<evidence type="ECO:0000256" key="1">
    <source>
        <dbReference type="SAM" id="Phobius"/>
    </source>
</evidence>
<organism evidence="2 3">
    <name type="scientific">Microbulbifer taiwanensis</name>
    <dbReference type="NCBI Taxonomy" id="986746"/>
    <lineage>
        <taxon>Bacteria</taxon>
        <taxon>Pseudomonadati</taxon>
        <taxon>Pseudomonadota</taxon>
        <taxon>Gammaproteobacteria</taxon>
        <taxon>Cellvibrionales</taxon>
        <taxon>Microbulbiferaceae</taxon>
        <taxon>Microbulbifer</taxon>
    </lineage>
</organism>
<reference evidence="3" key="1">
    <citation type="journal article" date="2019" name="Int. J. Syst. Evol. Microbiol.">
        <title>The Global Catalogue of Microorganisms (GCM) 10K type strain sequencing project: providing services to taxonomists for standard genome sequencing and annotation.</title>
        <authorList>
            <consortium name="The Broad Institute Genomics Platform"/>
            <consortium name="The Broad Institute Genome Sequencing Center for Infectious Disease"/>
            <person name="Wu L."/>
            <person name="Ma J."/>
        </authorList>
    </citation>
    <scope>NUCLEOTIDE SEQUENCE [LARGE SCALE GENOMIC DNA]</scope>
    <source>
        <strain evidence="3">CGMCC 1.13718</strain>
    </source>
</reference>
<comment type="caution">
    <text evidence="2">The sequence shown here is derived from an EMBL/GenBank/DDBJ whole genome shotgun (WGS) entry which is preliminary data.</text>
</comment>
<name>A0ABW1YGZ0_9GAMM</name>